<evidence type="ECO:0000313" key="6">
    <source>
        <dbReference type="Proteomes" id="UP000266272"/>
    </source>
</evidence>
<reference evidence="5 6" key="1">
    <citation type="journal article" date="2018" name="PLoS Pathog.">
        <title>Evolution of structural diversity of trichothecenes, a family of toxins produced by plant pathogenic and entomopathogenic fungi.</title>
        <authorList>
            <person name="Proctor R.H."/>
            <person name="McCormick S.P."/>
            <person name="Kim H.S."/>
            <person name="Cardoza R.E."/>
            <person name="Stanley A.M."/>
            <person name="Lindo L."/>
            <person name="Kelly A."/>
            <person name="Brown D.W."/>
            <person name="Lee T."/>
            <person name="Vaughan M.M."/>
            <person name="Alexander N.J."/>
            <person name="Busman M."/>
            <person name="Gutierrez S."/>
        </authorList>
    </citation>
    <scope>NUCLEOTIDE SEQUENCE [LARGE SCALE GENOMIC DNA]</scope>
    <source>
        <strain evidence="5 6">IBT 40837</strain>
    </source>
</reference>
<evidence type="ECO:0000256" key="1">
    <source>
        <dbReference type="ARBA" id="ARBA00009176"/>
    </source>
</evidence>
<dbReference type="EMBL" id="PXOA01000199">
    <property type="protein sequence ID" value="RFU78606.1"/>
    <property type="molecule type" value="Genomic_DNA"/>
</dbReference>
<dbReference type="GO" id="GO:0008270">
    <property type="term" value="F:zinc ion binding"/>
    <property type="evidence" value="ECO:0007669"/>
    <property type="project" value="InterPro"/>
</dbReference>
<accession>A0A395NRA7</accession>
<dbReference type="PROSITE" id="PS00463">
    <property type="entry name" value="ZN2_CY6_FUNGAL_1"/>
    <property type="match status" value="1"/>
</dbReference>
<organism evidence="5 6">
    <name type="scientific">Trichoderma arundinaceum</name>
    <dbReference type="NCBI Taxonomy" id="490622"/>
    <lineage>
        <taxon>Eukaryota</taxon>
        <taxon>Fungi</taxon>
        <taxon>Dikarya</taxon>
        <taxon>Ascomycota</taxon>
        <taxon>Pezizomycotina</taxon>
        <taxon>Sordariomycetes</taxon>
        <taxon>Hypocreomycetidae</taxon>
        <taxon>Hypocreales</taxon>
        <taxon>Hypocreaceae</taxon>
        <taxon>Trichoderma</taxon>
    </lineage>
</organism>
<dbReference type="InterPro" id="IPR001138">
    <property type="entry name" value="Zn2Cys6_DnaBD"/>
</dbReference>
<dbReference type="Proteomes" id="UP000266272">
    <property type="component" value="Unassembled WGS sequence"/>
</dbReference>
<evidence type="ECO:0000313" key="5">
    <source>
        <dbReference type="EMBL" id="RFU78606.1"/>
    </source>
</evidence>
<keyword evidence="6" id="KW-1185">Reference proteome</keyword>
<dbReference type="InterPro" id="IPR053181">
    <property type="entry name" value="EcdB-like_regulator"/>
</dbReference>
<evidence type="ECO:0000256" key="2">
    <source>
        <dbReference type="ARBA" id="ARBA00023242"/>
    </source>
</evidence>
<feature type="domain" description="Zn(2)-C6 fungal-type" evidence="4">
    <location>
        <begin position="358"/>
        <end position="388"/>
    </location>
</feature>
<dbReference type="PANTHER" id="PTHR47785:SF5">
    <property type="entry name" value="ZN(II)2CYS6 TRANSCRIPTION FACTOR (EUROFUNG)"/>
    <property type="match status" value="1"/>
</dbReference>
<dbReference type="Pfam" id="PF00172">
    <property type="entry name" value="Zn_clus"/>
    <property type="match status" value="1"/>
</dbReference>
<proteinExistence type="inferred from homology"/>
<name>A0A395NRA7_TRIAR</name>
<evidence type="ECO:0000256" key="3">
    <source>
        <dbReference type="SAM" id="MobiDB-lite"/>
    </source>
</evidence>
<evidence type="ECO:0000259" key="4">
    <source>
        <dbReference type="PROSITE" id="PS50048"/>
    </source>
</evidence>
<feature type="region of interest" description="Disordered" evidence="3">
    <location>
        <begin position="434"/>
        <end position="454"/>
    </location>
</feature>
<dbReference type="InterPro" id="IPR036452">
    <property type="entry name" value="Ribo_hydro-like"/>
</dbReference>
<sequence>MGSVPSQQNIPVWIDCDSGHDDAFAILMAAHHPRIDLLGVSTTYGNSSLENTTYNTLSILDAIGKPDVAVVPGASRPFCRPAANAEAFHGESGLGGTDLLPRPTRMVFGQWVAINEMQKALYSTPKGTAWLIAIGPLTNVALLFATYPDLADHIKGLSIMGGAIGAVDSDNKSEMPCAGTGATSYAEFNIWCDPESARSVFLNPALRPKTVLVPLDLTHQACATADRREKLLHGRHGATRLRTAFYELIMFYGGSYAKDTELKSGPPIHDALAVAAIFFDHEESALNIEVWQTGDKMWAIDVLLAGEQAGRTVIAPFEEGSMVPRTIDFVKFWRMLEEWASQRPRSAAIFDRKRTSSACSVCRARKTKCDSQRPICGFCRDSGGNCRYPEADVSRLDQGSLEVLTRIGRLEESLKLHISQAIDSKLDAISKSEFASGRQPGDGESTTHRPLQLNPEESDASCRCVKTNGAAMCTDVPPSAEVLSHACNMSLEAVLKWPIFLSFLPHLSADLLTTTAEVLAKEGPIATVTEHDVEMAPKMLSAEALDQMVDNFLDNNNIKNPVLDSDTIRRHVQDFNESGPQWDGKTCLILLVCAVSGVSSSLEDERERGVSKSSERLKMAEAFFQASQRRIGMLYHENSILAGQCAFLTGVYLCSTYQIISGWKAFVHASNQCLALLRSNGRLQRKDYHDEDKKDLDAHNGSPGSSYVEESLYWGCLKSEIEIRFELCLPGSGLDRFDYPNVYPSPPVKYHMGTDSSADNCPTTAPFISTSHKDRYSVEIGWLYYLAEIATKRIRSNVWVESYSMPAGHSDWVNQLLKRVGEFDWQIKEWYQALPEKVKFPEDPAIPTGSITKYILRHHMFDIQEDARFPAIQALLGSSSPGLNLRQASPILIRLASELLTVAVNRIQGAREAYFHRHHGQWFGIHCLGRNALQLLGMACKCRQDGGEDGGAQMEQQILPQGWQDAVHLALTFFDYWSDECADARRMGRVVTELLHVYRTLAASRVSPSDQSASAQTPVFSLTHTVE</sequence>
<dbReference type="Pfam" id="PF01156">
    <property type="entry name" value="IU_nuc_hydro"/>
    <property type="match status" value="1"/>
</dbReference>
<dbReference type="CDD" id="cd12148">
    <property type="entry name" value="fungal_TF_MHR"/>
    <property type="match status" value="1"/>
</dbReference>
<dbReference type="Gene3D" id="4.10.240.10">
    <property type="entry name" value="Zn(2)-C6 fungal-type DNA-binding domain"/>
    <property type="match status" value="1"/>
</dbReference>
<dbReference type="PROSITE" id="PS50048">
    <property type="entry name" value="ZN2_CY6_FUNGAL_2"/>
    <property type="match status" value="1"/>
</dbReference>
<dbReference type="SMART" id="SM00066">
    <property type="entry name" value="GAL4"/>
    <property type="match status" value="1"/>
</dbReference>
<dbReference type="SUPFAM" id="SSF57701">
    <property type="entry name" value="Zn2/Cys6 DNA-binding domain"/>
    <property type="match status" value="1"/>
</dbReference>
<dbReference type="CDD" id="cd02651">
    <property type="entry name" value="nuc_hydro_IU_UC_XIUA"/>
    <property type="match status" value="1"/>
</dbReference>
<dbReference type="CDD" id="cd00067">
    <property type="entry name" value="GAL4"/>
    <property type="match status" value="1"/>
</dbReference>
<dbReference type="OrthoDB" id="4356994at2759"/>
<comment type="caution">
    <text evidence="5">The sequence shown here is derived from an EMBL/GenBank/DDBJ whole genome shotgun (WGS) entry which is preliminary data.</text>
</comment>
<dbReference type="GO" id="GO:0016799">
    <property type="term" value="F:hydrolase activity, hydrolyzing N-glycosyl compounds"/>
    <property type="evidence" value="ECO:0007669"/>
    <property type="project" value="InterPro"/>
</dbReference>
<dbReference type="STRING" id="490622.A0A395NRA7"/>
<gene>
    <name evidence="5" type="ORF">TARUN_3576</name>
</gene>
<dbReference type="InterPro" id="IPR036864">
    <property type="entry name" value="Zn2-C6_fun-type_DNA-bd_sf"/>
</dbReference>
<dbReference type="GO" id="GO:0000981">
    <property type="term" value="F:DNA-binding transcription factor activity, RNA polymerase II-specific"/>
    <property type="evidence" value="ECO:0007669"/>
    <property type="project" value="InterPro"/>
</dbReference>
<dbReference type="SUPFAM" id="SSF53590">
    <property type="entry name" value="Nucleoside hydrolase"/>
    <property type="match status" value="1"/>
</dbReference>
<dbReference type="Gene3D" id="3.90.245.10">
    <property type="entry name" value="Ribonucleoside hydrolase-like"/>
    <property type="match status" value="1"/>
</dbReference>
<comment type="similarity">
    <text evidence="1">Belongs to the IUNH family.</text>
</comment>
<protein>
    <submittedName>
        <fullName evidence="5">Dna glycosylase</fullName>
    </submittedName>
</protein>
<keyword evidence="2" id="KW-0539">Nucleus</keyword>
<dbReference type="AlphaFoldDB" id="A0A395NRA7"/>
<dbReference type="InterPro" id="IPR001910">
    <property type="entry name" value="Inosine/uridine_hydrolase_dom"/>
</dbReference>
<dbReference type="PANTHER" id="PTHR47785">
    <property type="entry name" value="ZN(II)2CYS6 TRANSCRIPTION FACTOR (EUROFUNG)-RELATED-RELATED"/>
    <property type="match status" value="1"/>
</dbReference>